<dbReference type="InterPro" id="IPR029063">
    <property type="entry name" value="SAM-dependent_MTases_sf"/>
</dbReference>
<dbReference type="PANTHER" id="PTHR43167">
    <property type="entry name" value="PUTATIVE (AFU_ORTHOLOGUE AFUA_6G01830)-RELATED"/>
    <property type="match status" value="1"/>
</dbReference>
<dbReference type="AlphaFoldDB" id="A0A2B7XEJ3"/>
<evidence type="ECO:0008006" key="7">
    <source>
        <dbReference type="Google" id="ProtNLM"/>
    </source>
</evidence>
<evidence type="ECO:0000313" key="6">
    <source>
        <dbReference type="Proteomes" id="UP000224080"/>
    </source>
</evidence>
<comment type="caution">
    <text evidence="5">The sequence shown here is derived from an EMBL/GenBank/DDBJ whole genome shotgun (WGS) entry which is preliminary data.</text>
</comment>
<keyword evidence="3" id="KW-0949">S-adenosyl-L-methionine</keyword>
<dbReference type="SUPFAM" id="SSF53335">
    <property type="entry name" value="S-adenosyl-L-methionine-dependent methyltransferases"/>
    <property type="match status" value="1"/>
</dbReference>
<dbReference type="PROSITE" id="PS51682">
    <property type="entry name" value="SAM_OMT_I"/>
    <property type="match status" value="1"/>
</dbReference>
<keyword evidence="6" id="KW-1185">Reference proteome</keyword>
<organism evidence="5 6">
    <name type="scientific">Blastomyces parvus</name>
    <dbReference type="NCBI Taxonomy" id="2060905"/>
    <lineage>
        <taxon>Eukaryota</taxon>
        <taxon>Fungi</taxon>
        <taxon>Dikarya</taxon>
        <taxon>Ascomycota</taxon>
        <taxon>Pezizomycotina</taxon>
        <taxon>Eurotiomycetes</taxon>
        <taxon>Eurotiomycetidae</taxon>
        <taxon>Onygenales</taxon>
        <taxon>Ajellomycetaceae</taxon>
        <taxon>Blastomyces</taxon>
    </lineage>
</organism>
<dbReference type="PANTHER" id="PTHR43167:SF1">
    <property type="entry name" value="PUTATIVE (AFU_ORTHOLOGUE AFUA_6G01830)-RELATED"/>
    <property type="match status" value="1"/>
</dbReference>
<dbReference type="Gene3D" id="3.40.50.150">
    <property type="entry name" value="Vaccinia Virus protein VP39"/>
    <property type="match status" value="1"/>
</dbReference>
<evidence type="ECO:0000256" key="4">
    <source>
        <dbReference type="ARBA" id="ARBA00023453"/>
    </source>
</evidence>
<dbReference type="Proteomes" id="UP000224080">
    <property type="component" value="Unassembled WGS sequence"/>
</dbReference>
<accession>A0A2B7XEJ3</accession>
<dbReference type="InterPro" id="IPR002935">
    <property type="entry name" value="SAM_O-MeTrfase"/>
</dbReference>
<evidence type="ECO:0000256" key="3">
    <source>
        <dbReference type="ARBA" id="ARBA00022691"/>
    </source>
</evidence>
<evidence type="ECO:0000313" key="5">
    <source>
        <dbReference type="EMBL" id="PGH07339.1"/>
    </source>
</evidence>
<comment type="similarity">
    <text evidence="4">Belongs to the class I-like SAM-binding methyltransferase superfamily. Cation-dependent O-methyltransferase family.</text>
</comment>
<keyword evidence="1" id="KW-0489">Methyltransferase</keyword>
<dbReference type="EMBL" id="PDNC01000015">
    <property type="protein sequence ID" value="PGH07339.1"/>
    <property type="molecule type" value="Genomic_DNA"/>
</dbReference>
<evidence type="ECO:0000256" key="1">
    <source>
        <dbReference type="ARBA" id="ARBA00022603"/>
    </source>
</evidence>
<dbReference type="GO" id="GO:0032259">
    <property type="term" value="P:methylation"/>
    <property type="evidence" value="ECO:0007669"/>
    <property type="project" value="UniProtKB-KW"/>
</dbReference>
<sequence>MPPSPVVASQKVLDLLQRLHAASLAQERALPTIFWFITRQLRGFFFSRQQWSSRDDSFVKDKFIALEADKSEFLYLLARTTGATTIVEAGTSFGVSTIYLALAAGQNAAALSPSPPTPGQGAKVIATEKEPEKAKRAREHWKEAGPEVEPWITLLEGDLNDTLPEELKNVEKVDLLLLDIWTPLALPVLKLVQPKLRHGALIIADNTASFRSAYEDFLAYIHDPKNGFKTMTTPFKGGLEVIVYLPTS</sequence>
<name>A0A2B7XEJ3_9EURO</name>
<gene>
    <name evidence="5" type="ORF">GX51_01883</name>
</gene>
<dbReference type="OrthoDB" id="4863010at2759"/>
<proteinExistence type="inferred from homology"/>
<evidence type="ECO:0000256" key="2">
    <source>
        <dbReference type="ARBA" id="ARBA00022679"/>
    </source>
</evidence>
<reference evidence="5 6" key="1">
    <citation type="submission" date="2017-10" db="EMBL/GenBank/DDBJ databases">
        <title>Comparative genomics in systemic dimorphic fungi from Ajellomycetaceae.</title>
        <authorList>
            <person name="Munoz J.F."/>
            <person name="Mcewen J.G."/>
            <person name="Clay O.K."/>
            <person name="Cuomo C.A."/>
        </authorList>
    </citation>
    <scope>NUCLEOTIDE SEQUENCE [LARGE SCALE GENOMIC DNA]</scope>
    <source>
        <strain evidence="5 6">UAMH130</strain>
    </source>
</reference>
<dbReference type="Pfam" id="PF13578">
    <property type="entry name" value="Methyltransf_24"/>
    <property type="match status" value="1"/>
</dbReference>
<dbReference type="STRING" id="2060905.A0A2B7XEJ3"/>
<keyword evidence="2" id="KW-0808">Transferase</keyword>
<protein>
    <recommendedName>
        <fullName evidence="7">O-methyltransferase</fullName>
    </recommendedName>
</protein>
<dbReference type="GO" id="GO:0008171">
    <property type="term" value="F:O-methyltransferase activity"/>
    <property type="evidence" value="ECO:0007669"/>
    <property type="project" value="InterPro"/>
</dbReference>